<evidence type="ECO:0000256" key="5">
    <source>
        <dbReference type="SAM" id="Phobius"/>
    </source>
</evidence>
<reference evidence="7 8" key="1">
    <citation type="submission" date="2018-09" db="EMBL/GenBank/DDBJ databases">
        <title>Genomic Encyclopedia of Archaeal and Bacterial Type Strains, Phase II (KMG-II): from individual species to whole genera.</title>
        <authorList>
            <person name="Goeker M."/>
        </authorList>
    </citation>
    <scope>NUCLEOTIDE SEQUENCE [LARGE SCALE GENOMIC DNA]</scope>
    <source>
        <strain evidence="7 8">DSM 13151</strain>
    </source>
</reference>
<keyword evidence="8" id="KW-1185">Reference proteome</keyword>
<keyword evidence="3 5" id="KW-1133">Transmembrane helix</keyword>
<evidence type="ECO:0000256" key="4">
    <source>
        <dbReference type="ARBA" id="ARBA00023136"/>
    </source>
</evidence>
<evidence type="ECO:0000313" key="8">
    <source>
        <dbReference type="Proteomes" id="UP000283805"/>
    </source>
</evidence>
<comment type="subcellular location">
    <subcellularLocation>
        <location evidence="1">Membrane</location>
        <topology evidence="1">Multi-pass membrane protein</topology>
    </subcellularLocation>
</comment>
<sequence>MLAIAIQLFIAAFSSFLVVGLVSLYDPGAVDGYQTEVAVTGDGADDLIEVAARQEGLSADQYDAASAQRAFDRGEVAAVLRTSRTDEGQLFVHVTAPEEGLETTLLVVQLRDALEDLERVERLANADAGRLSETPLSVPSAIQASPYVGFTYTVLLPLLCFLPVFISGSIVVDSLIEERDRGTLTLLRVAPLSLTEIVDAKVAATAALAPLQAVAWMVLLAVNGTTIATPTALVAMVAGLSLLVVGVGAIVALSAPDRRQAQLLYSISIVGALVVASLLPEHPANTVAKFAMGSATGTSWALLAGYCLAGIAAVVVLRRTVGALDTDSL</sequence>
<organism evidence="7 8">
    <name type="scientific">Halopiger aswanensis</name>
    <dbReference type="NCBI Taxonomy" id="148449"/>
    <lineage>
        <taxon>Archaea</taxon>
        <taxon>Methanobacteriati</taxon>
        <taxon>Methanobacteriota</taxon>
        <taxon>Stenosarchaea group</taxon>
        <taxon>Halobacteria</taxon>
        <taxon>Halobacteriales</taxon>
        <taxon>Natrialbaceae</taxon>
        <taxon>Halopiger</taxon>
    </lineage>
</organism>
<evidence type="ECO:0000259" key="6">
    <source>
        <dbReference type="Pfam" id="PF12698"/>
    </source>
</evidence>
<dbReference type="AlphaFoldDB" id="A0A3R7DBQ3"/>
<dbReference type="InterPro" id="IPR013525">
    <property type="entry name" value="ABC2_TM"/>
</dbReference>
<evidence type="ECO:0000256" key="3">
    <source>
        <dbReference type="ARBA" id="ARBA00022989"/>
    </source>
</evidence>
<accession>A0A3R7DBQ3</accession>
<feature type="transmembrane region" description="Helical" evidence="5">
    <location>
        <begin position="197"/>
        <end position="219"/>
    </location>
</feature>
<comment type="caution">
    <text evidence="7">The sequence shown here is derived from an EMBL/GenBank/DDBJ whole genome shotgun (WGS) entry which is preliminary data.</text>
</comment>
<feature type="transmembrane region" description="Helical" evidence="5">
    <location>
        <begin position="263"/>
        <end position="280"/>
    </location>
</feature>
<dbReference type="RefSeq" id="WP_394338794.1">
    <property type="nucleotide sequence ID" value="NZ_RAPO01000001.1"/>
</dbReference>
<feature type="transmembrane region" description="Helical" evidence="5">
    <location>
        <begin position="300"/>
        <end position="317"/>
    </location>
</feature>
<evidence type="ECO:0000313" key="7">
    <source>
        <dbReference type="EMBL" id="RKD97456.1"/>
    </source>
</evidence>
<evidence type="ECO:0000256" key="2">
    <source>
        <dbReference type="ARBA" id="ARBA00022692"/>
    </source>
</evidence>
<dbReference type="EMBL" id="RAPO01000001">
    <property type="protein sequence ID" value="RKD97456.1"/>
    <property type="molecule type" value="Genomic_DNA"/>
</dbReference>
<dbReference type="GO" id="GO:0140359">
    <property type="term" value="F:ABC-type transporter activity"/>
    <property type="evidence" value="ECO:0007669"/>
    <property type="project" value="InterPro"/>
</dbReference>
<feature type="transmembrane region" description="Helical" evidence="5">
    <location>
        <begin position="154"/>
        <end position="176"/>
    </location>
</feature>
<protein>
    <submittedName>
        <fullName evidence="7">ABC-type Na+ efflux pump permease subunit</fullName>
    </submittedName>
</protein>
<proteinExistence type="predicted"/>
<dbReference type="GO" id="GO:0016020">
    <property type="term" value="C:membrane"/>
    <property type="evidence" value="ECO:0007669"/>
    <property type="project" value="UniProtKB-SubCell"/>
</dbReference>
<feature type="domain" description="ABC-2 type transporter transmembrane" evidence="6">
    <location>
        <begin position="17"/>
        <end position="280"/>
    </location>
</feature>
<dbReference type="Proteomes" id="UP000283805">
    <property type="component" value="Unassembled WGS sequence"/>
</dbReference>
<evidence type="ECO:0000256" key="1">
    <source>
        <dbReference type="ARBA" id="ARBA00004141"/>
    </source>
</evidence>
<dbReference type="Pfam" id="PF12698">
    <property type="entry name" value="ABC2_membrane_3"/>
    <property type="match status" value="1"/>
</dbReference>
<name>A0A3R7DBQ3_9EURY</name>
<keyword evidence="2 5" id="KW-0812">Transmembrane</keyword>
<keyword evidence="4 5" id="KW-0472">Membrane</keyword>
<feature type="transmembrane region" description="Helical" evidence="5">
    <location>
        <begin position="231"/>
        <end position="251"/>
    </location>
</feature>
<gene>
    <name evidence="7" type="ORF">ATJ93_0442</name>
</gene>